<evidence type="ECO:0000256" key="4">
    <source>
        <dbReference type="ARBA" id="ARBA00023136"/>
    </source>
</evidence>
<name>A0A060SPB4_PYCCI</name>
<dbReference type="InterPro" id="IPR045119">
    <property type="entry name" value="SUN1-5"/>
</dbReference>
<feature type="domain" description="SUN" evidence="5">
    <location>
        <begin position="40"/>
        <end position="243"/>
    </location>
</feature>
<dbReference type="GO" id="GO:0034993">
    <property type="term" value="C:meiotic nuclear membrane microtubule tethering complex"/>
    <property type="evidence" value="ECO:0007669"/>
    <property type="project" value="TreeGrafter"/>
</dbReference>
<gene>
    <name evidence="6" type="ORF">BN946_scf184646.g2</name>
</gene>
<proteinExistence type="predicted"/>
<comment type="subcellular location">
    <subcellularLocation>
        <location evidence="1">Membrane</location>
    </subcellularLocation>
</comment>
<evidence type="ECO:0000256" key="1">
    <source>
        <dbReference type="ARBA" id="ARBA00004370"/>
    </source>
</evidence>
<dbReference type="EMBL" id="CCBP010000143">
    <property type="protein sequence ID" value="CDO74268.1"/>
    <property type="molecule type" value="Genomic_DNA"/>
</dbReference>
<evidence type="ECO:0000256" key="3">
    <source>
        <dbReference type="ARBA" id="ARBA00022989"/>
    </source>
</evidence>
<evidence type="ECO:0000313" key="7">
    <source>
        <dbReference type="Proteomes" id="UP000029665"/>
    </source>
</evidence>
<keyword evidence="2" id="KW-0812">Transmembrane</keyword>
<dbReference type="Gene3D" id="2.60.120.260">
    <property type="entry name" value="Galactose-binding domain-like"/>
    <property type="match status" value="1"/>
</dbReference>
<dbReference type="PROSITE" id="PS51469">
    <property type="entry name" value="SUN"/>
    <property type="match status" value="1"/>
</dbReference>
<dbReference type="PANTHER" id="PTHR12911">
    <property type="entry name" value="SAD1/UNC-84-LIKE PROTEIN-RELATED"/>
    <property type="match status" value="1"/>
</dbReference>
<dbReference type="STRING" id="5643.A0A060SPB4"/>
<keyword evidence="7" id="KW-1185">Reference proteome</keyword>
<organism evidence="6 7">
    <name type="scientific">Pycnoporus cinnabarinus</name>
    <name type="common">Cinnabar-red polypore</name>
    <name type="synonym">Trametes cinnabarina</name>
    <dbReference type="NCBI Taxonomy" id="5643"/>
    <lineage>
        <taxon>Eukaryota</taxon>
        <taxon>Fungi</taxon>
        <taxon>Dikarya</taxon>
        <taxon>Basidiomycota</taxon>
        <taxon>Agaricomycotina</taxon>
        <taxon>Agaricomycetes</taxon>
        <taxon>Polyporales</taxon>
        <taxon>Polyporaceae</taxon>
        <taxon>Trametes</taxon>
    </lineage>
</organism>
<dbReference type="Pfam" id="PF07738">
    <property type="entry name" value="Sad1_UNC"/>
    <property type="match status" value="2"/>
</dbReference>
<sequence>MRVLTRSIVLLSKGMRRDPTMYGSQSSASQSIPPALVPQVEEIVLGILNPVPLRDYALAADGGMIFDELTWSFQERDSAFQSHPPYIVLDDDICPGRCWHLSSTRGQVGISLPQFIHPTFVSIDHIPRAIAADIGQAPRRMVLWGVVDGVENRERYARRMHALRANSALLRDHPPLTKDDYVFIELADFVYNITQVRTVQTFPIREDVRQLDIDIGVVVLEIIDNWGSNSTCVYRVRIHGTEGEKELSSDMVV</sequence>
<evidence type="ECO:0000259" key="5">
    <source>
        <dbReference type="PROSITE" id="PS51469"/>
    </source>
</evidence>
<dbReference type="OMA" id="IDHIPRA"/>
<evidence type="ECO:0000313" key="6">
    <source>
        <dbReference type="EMBL" id="CDO74268.1"/>
    </source>
</evidence>
<accession>A0A060SPB4</accession>
<dbReference type="InterPro" id="IPR012919">
    <property type="entry name" value="SUN_dom"/>
</dbReference>
<keyword evidence="4" id="KW-0472">Membrane</keyword>
<keyword evidence="3" id="KW-1133">Transmembrane helix</keyword>
<dbReference type="OrthoDB" id="342281at2759"/>
<dbReference type="PANTHER" id="PTHR12911:SF8">
    <property type="entry name" value="KLAROID PROTEIN-RELATED"/>
    <property type="match status" value="1"/>
</dbReference>
<dbReference type="Proteomes" id="UP000029665">
    <property type="component" value="Unassembled WGS sequence"/>
</dbReference>
<protein>
    <recommendedName>
        <fullName evidence="5">SUN domain-containing protein</fullName>
    </recommendedName>
</protein>
<comment type="caution">
    <text evidence="6">The sequence shown here is derived from an EMBL/GenBank/DDBJ whole genome shotgun (WGS) entry which is preliminary data.</text>
</comment>
<dbReference type="AlphaFoldDB" id="A0A060SPB4"/>
<reference evidence="6" key="1">
    <citation type="submission" date="2014-01" db="EMBL/GenBank/DDBJ databases">
        <title>The genome of the white-rot fungus Pycnoporus cinnabarinus: a basidiomycete model with a versatile arsenal for lignocellulosic biomass breakdown.</title>
        <authorList>
            <person name="Levasseur A."/>
            <person name="Lomascolo A."/>
            <person name="Ruiz-Duenas F.J."/>
            <person name="Uzan E."/>
            <person name="Piumi F."/>
            <person name="Kues U."/>
            <person name="Ram A.F.J."/>
            <person name="Murat C."/>
            <person name="Haon M."/>
            <person name="Benoit I."/>
            <person name="Arfi Y."/>
            <person name="Chevret D."/>
            <person name="Drula E."/>
            <person name="Kwon M.J."/>
            <person name="Gouret P."/>
            <person name="Lesage-Meessen L."/>
            <person name="Lombard V."/>
            <person name="Mariette J."/>
            <person name="Noirot C."/>
            <person name="Park J."/>
            <person name="Patyshakuliyeva A."/>
            <person name="Wieneger R.A.B."/>
            <person name="Wosten H.A.B."/>
            <person name="Martin F."/>
            <person name="Coutinho P.M."/>
            <person name="de Vries R."/>
            <person name="Martinez A.T."/>
            <person name="Klopp C."/>
            <person name="Pontarotti P."/>
            <person name="Henrissat B."/>
            <person name="Record E."/>
        </authorList>
    </citation>
    <scope>NUCLEOTIDE SEQUENCE [LARGE SCALE GENOMIC DNA]</scope>
    <source>
        <strain evidence="6">BRFM137</strain>
    </source>
</reference>
<evidence type="ECO:0000256" key="2">
    <source>
        <dbReference type="ARBA" id="ARBA00022692"/>
    </source>
</evidence>
<dbReference type="GO" id="GO:0043495">
    <property type="term" value="F:protein-membrane adaptor activity"/>
    <property type="evidence" value="ECO:0007669"/>
    <property type="project" value="TreeGrafter"/>
</dbReference>
<dbReference type="HOGENOM" id="CLU_043737_4_0_1"/>